<comment type="similarity">
    <text evidence="2">Belongs to the AB hydrolase superfamily. Epoxide hydrolase family.</text>
</comment>
<keyword evidence="4" id="KW-1185">Reference proteome</keyword>
<protein>
    <recommendedName>
        <fullName evidence="5">AB hydrolase-1 domain-containing protein</fullName>
    </recommendedName>
</protein>
<dbReference type="Proteomes" id="UP000235145">
    <property type="component" value="Unassembled WGS sequence"/>
</dbReference>
<sequence>MFQETGEIEGEFAVYGTERVLNAFFNYRKPAPLFLPKGNGLGISPDDPIIVPSWMTKEDLEYYTGKFEKTGFTGGLNYYRALDLNWELTGPWTEAKVSVPVKFIVGDLDLTYNSVGGKDYIESGEFKKDVPLLEDVIILEGVAHFLHEEKPEEINKHIHQFFEQFSI</sequence>
<evidence type="ECO:0000256" key="1">
    <source>
        <dbReference type="ARBA" id="ARBA00022801"/>
    </source>
</evidence>
<reference evidence="3 4" key="1">
    <citation type="journal article" date="2017" name="Nat. Commun.">
        <title>Genome assembly with in vitro proximity ligation data and whole-genome triplication in lettuce.</title>
        <authorList>
            <person name="Reyes-Chin-Wo S."/>
            <person name="Wang Z."/>
            <person name="Yang X."/>
            <person name="Kozik A."/>
            <person name="Arikit S."/>
            <person name="Song C."/>
            <person name="Xia L."/>
            <person name="Froenicke L."/>
            <person name="Lavelle D.O."/>
            <person name="Truco M.J."/>
            <person name="Xia R."/>
            <person name="Zhu S."/>
            <person name="Xu C."/>
            <person name="Xu H."/>
            <person name="Xu X."/>
            <person name="Cox K."/>
            <person name="Korf I."/>
            <person name="Meyers B.C."/>
            <person name="Michelmore R.W."/>
        </authorList>
    </citation>
    <scope>NUCLEOTIDE SEQUENCE [LARGE SCALE GENOMIC DNA]</scope>
    <source>
        <strain evidence="4">cv. Salinas</strain>
        <tissue evidence="3">Seedlings</tissue>
    </source>
</reference>
<dbReference type="InterPro" id="IPR000639">
    <property type="entry name" value="Epox_hydrolase-like"/>
</dbReference>
<dbReference type="Gene3D" id="3.40.50.1820">
    <property type="entry name" value="alpha/beta hydrolase"/>
    <property type="match status" value="1"/>
</dbReference>
<comment type="caution">
    <text evidence="3">The sequence shown here is derived from an EMBL/GenBank/DDBJ whole genome shotgun (WGS) entry which is preliminary data.</text>
</comment>
<evidence type="ECO:0008006" key="5">
    <source>
        <dbReference type="Google" id="ProtNLM"/>
    </source>
</evidence>
<organism evidence="3 4">
    <name type="scientific">Lactuca sativa</name>
    <name type="common">Garden lettuce</name>
    <dbReference type="NCBI Taxonomy" id="4236"/>
    <lineage>
        <taxon>Eukaryota</taxon>
        <taxon>Viridiplantae</taxon>
        <taxon>Streptophyta</taxon>
        <taxon>Embryophyta</taxon>
        <taxon>Tracheophyta</taxon>
        <taxon>Spermatophyta</taxon>
        <taxon>Magnoliopsida</taxon>
        <taxon>eudicotyledons</taxon>
        <taxon>Gunneridae</taxon>
        <taxon>Pentapetalae</taxon>
        <taxon>asterids</taxon>
        <taxon>campanulids</taxon>
        <taxon>Asterales</taxon>
        <taxon>Asteraceae</taxon>
        <taxon>Cichorioideae</taxon>
        <taxon>Cichorieae</taxon>
        <taxon>Lactucinae</taxon>
        <taxon>Lactuca</taxon>
    </lineage>
</organism>
<proteinExistence type="inferred from homology"/>
<accession>A0A9R1XIS1</accession>
<evidence type="ECO:0000313" key="3">
    <source>
        <dbReference type="EMBL" id="KAJ0216205.1"/>
    </source>
</evidence>
<keyword evidence="1" id="KW-0378">Hydrolase</keyword>
<dbReference type="PANTHER" id="PTHR43329">
    <property type="entry name" value="EPOXIDE HYDROLASE"/>
    <property type="match status" value="1"/>
</dbReference>
<gene>
    <name evidence="3" type="ORF">LSAT_V11C300108500</name>
</gene>
<dbReference type="PRINTS" id="PR00412">
    <property type="entry name" value="EPOXHYDRLASE"/>
</dbReference>
<dbReference type="AlphaFoldDB" id="A0A9R1XIS1"/>
<name>A0A9R1XIS1_LACSA</name>
<dbReference type="SUPFAM" id="SSF53474">
    <property type="entry name" value="alpha/beta-Hydrolases"/>
    <property type="match status" value="1"/>
</dbReference>
<dbReference type="EMBL" id="NBSK02000003">
    <property type="protein sequence ID" value="KAJ0216205.1"/>
    <property type="molecule type" value="Genomic_DNA"/>
</dbReference>
<evidence type="ECO:0000313" key="4">
    <source>
        <dbReference type="Proteomes" id="UP000235145"/>
    </source>
</evidence>
<evidence type="ECO:0000256" key="2">
    <source>
        <dbReference type="ARBA" id="ARBA00038334"/>
    </source>
</evidence>
<dbReference type="InterPro" id="IPR029058">
    <property type="entry name" value="AB_hydrolase_fold"/>
</dbReference>
<dbReference type="GO" id="GO:0016787">
    <property type="term" value="F:hydrolase activity"/>
    <property type="evidence" value="ECO:0000318"/>
    <property type="project" value="GO_Central"/>
</dbReference>